<accession>A0A1V3WER5</accession>
<dbReference type="EMBL" id="MVBN01000011">
    <property type="protein sequence ID" value="OOK65405.1"/>
    <property type="molecule type" value="Genomic_DNA"/>
</dbReference>
<dbReference type="AlphaFoldDB" id="A0A1V3WER5"/>
<proteinExistence type="predicted"/>
<protein>
    <submittedName>
        <fullName evidence="1">Uncharacterized protein</fullName>
    </submittedName>
</protein>
<organism evidence="1 2">
    <name type="scientific">Mycobacterium kansasii</name>
    <dbReference type="NCBI Taxonomy" id="1768"/>
    <lineage>
        <taxon>Bacteria</taxon>
        <taxon>Bacillati</taxon>
        <taxon>Actinomycetota</taxon>
        <taxon>Actinomycetes</taxon>
        <taxon>Mycobacteriales</taxon>
        <taxon>Mycobacteriaceae</taxon>
        <taxon>Mycobacterium</taxon>
    </lineage>
</organism>
<evidence type="ECO:0000313" key="1">
    <source>
        <dbReference type="EMBL" id="OOK65405.1"/>
    </source>
</evidence>
<evidence type="ECO:0000313" key="2">
    <source>
        <dbReference type="Proteomes" id="UP000188532"/>
    </source>
</evidence>
<reference evidence="1 2" key="1">
    <citation type="submission" date="2017-02" db="EMBL/GenBank/DDBJ databases">
        <title>Complete genome sequences of Mycobacterium kansasii strains isolated from rhesus macaques.</title>
        <authorList>
            <person name="Panda A."/>
            <person name="Nagaraj S."/>
            <person name="Zhao X."/>
            <person name="Tettelin H."/>
            <person name="Detolla L.J."/>
        </authorList>
    </citation>
    <scope>NUCLEOTIDE SEQUENCE [LARGE SCALE GENOMIC DNA]</scope>
    <source>
        <strain evidence="1 2">11-3469</strain>
    </source>
</reference>
<dbReference type="Proteomes" id="UP000188532">
    <property type="component" value="Unassembled WGS sequence"/>
</dbReference>
<gene>
    <name evidence="1" type="ORF">BZL29_7797</name>
</gene>
<sequence length="109" mass="12196">MTVYQETTHMDYGLWLLREPTGTITLTGWSETSGAATSPTASAKTDHWPLYTLCSEPSQLPTRLAELGLELAAGHDLSDLDKNWDVYLRHPDVPALRAALDTERARDRR</sequence>
<name>A0A1V3WER5_MYCKA</name>
<comment type="caution">
    <text evidence="1">The sequence shown here is derived from an EMBL/GenBank/DDBJ whole genome shotgun (WGS) entry which is preliminary data.</text>
</comment>